<feature type="compositionally biased region" description="Basic and acidic residues" evidence="1">
    <location>
        <begin position="59"/>
        <end position="69"/>
    </location>
</feature>
<reference evidence="3" key="1">
    <citation type="journal article" date="2020" name="Stud. Mycol.">
        <title>101 Dothideomycetes genomes: a test case for predicting lifestyles and emergence of pathogens.</title>
        <authorList>
            <person name="Haridas S."/>
            <person name="Albert R."/>
            <person name="Binder M."/>
            <person name="Bloem J."/>
            <person name="Labutti K."/>
            <person name="Salamov A."/>
            <person name="Andreopoulos B."/>
            <person name="Baker S."/>
            <person name="Barry K."/>
            <person name="Bills G."/>
            <person name="Bluhm B."/>
            <person name="Cannon C."/>
            <person name="Castanera R."/>
            <person name="Culley D."/>
            <person name="Daum C."/>
            <person name="Ezra D."/>
            <person name="Gonzalez J."/>
            <person name="Henrissat B."/>
            <person name="Kuo A."/>
            <person name="Liang C."/>
            <person name="Lipzen A."/>
            <person name="Lutzoni F."/>
            <person name="Magnuson J."/>
            <person name="Mondo S."/>
            <person name="Nolan M."/>
            <person name="Ohm R."/>
            <person name="Pangilinan J."/>
            <person name="Park H.-J."/>
            <person name="Ramirez L."/>
            <person name="Alfaro M."/>
            <person name="Sun H."/>
            <person name="Tritt A."/>
            <person name="Yoshinaga Y."/>
            <person name="Zwiers L.-H."/>
            <person name="Turgeon B."/>
            <person name="Goodwin S."/>
            <person name="Spatafora J."/>
            <person name="Crous P."/>
            <person name="Grigoriev I."/>
        </authorList>
    </citation>
    <scope>NUCLEOTIDE SEQUENCE</scope>
    <source>
        <strain evidence="3">SCOH1-5</strain>
    </source>
</reference>
<keyword evidence="2" id="KW-1133">Transmembrane helix</keyword>
<keyword evidence="2" id="KW-0472">Membrane</keyword>
<name>A0A6A6FDW8_9PEZI</name>
<feature type="region of interest" description="Disordered" evidence="1">
    <location>
        <begin position="287"/>
        <end position="316"/>
    </location>
</feature>
<feature type="region of interest" description="Disordered" evidence="1">
    <location>
        <begin position="144"/>
        <end position="232"/>
    </location>
</feature>
<evidence type="ECO:0000256" key="2">
    <source>
        <dbReference type="SAM" id="Phobius"/>
    </source>
</evidence>
<protein>
    <recommendedName>
        <fullName evidence="5">Transmembrane protein</fullName>
    </recommendedName>
</protein>
<accession>A0A6A6FDW8</accession>
<sequence length="369" mass="40568">MAAFYIPDKFDWAEDVEESMPLGPPEVVKTNFSSTRRIHDGSESIQESEPPEVESMEMCSRRETRRYENEATGDSAMNGESEVPELERTELATSNENQSTTTVRQASLADHEEHWLFTPSSLLTSTVREHDRAAGVAEALIFATADHQSDEESAPSTEMELRREEQPDGFSLTDHRDYRAAGVEESETSASTDGQSEGELSRTPPTEQSLSANEETDDSDSAPIDSPNDENEYAAPSALAQICHAAWGAPIDIPDSMVRWSGDDDGVGGFNSALMRGLCNAAREVDGQGNVPAGNHSDAHAENEAKQLSASDARLRGNRGRQVETIRVVRGTEKNLRIRCVVWANVLTLVACFLCLCVQLRLYDTRIED</sequence>
<evidence type="ECO:0000313" key="3">
    <source>
        <dbReference type="EMBL" id="KAF2211650.1"/>
    </source>
</evidence>
<feature type="compositionally biased region" description="Polar residues" evidence="1">
    <location>
        <begin position="91"/>
        <end position="105"/>
    </location>
</feature>
<keyword evidence="4" id="KW-1185">Reference proteome</keyword>
<evidence type="ECO:0008006" key="5">
    <source>
        <dbReference type="Google" id="ProtNLM"/>
    </source>
</evidence>
<feature type="compositionally biased region" description="Polar residues" evidence="1">
    <location>
        <begin position="203"/>
        <end position="213"/>
    </location>
</feature>
<dbReference type="Proteomes" id="UP000799539">
    <property type="component" value="Unassembled WGS sequence"/>
</dbReference>
<keyword evidence="2" id="KW-0812">Transmembrane</keyword>
<gene>
    <name evidence="3" type="ORF">CERZMDRAFT_98085</name>
</gene>
<feature type="transmembrane region" description="Helical" evidence="2">
    <location>
        <begin position="342"/>
        <end position="363"/>
    </location>
</feature>
<dbReference type="AlphaFoldDB" id="A0A6A6FDW8"/>
<dbReference type="EMBL" id="ML992675">
    <property type="protein sequence ID" value="KAF2211650.1"/>
    <property type="molecule type" value="Genomic_DNA"/>
</dbReference>
<evidence type="ECO:0000256" key="1">
    <source>
        <dbReference type="SAM" id="MobiDB-lite"/>
    </source>
</evidence>
<feature type="region of interest" description="Disordered" evidence="1">
    <location>
        <begin position="33"/>
        <end position="107"/>
    </location>
</feature>
<evidence type="ECO:0000313" key="4">
    <source>
        <dbReference type="Proteomes" id="UP000799539"/>
    </source>
</evidence>
<proteinExistence type="predicted"/>
<organism evidence="3 4">
    <name type="scientific">Cercospora zeae-maydis SCOH1-5</name>
    <dbReference type="NCBI Taxonomy" id="717836"/>
    <lineage>
        <taxon>Eukaryota</taxon>
        <taxon>Fungi</taxon>
        <taxon>Dikarya</taxon>
        <taxon>Ascomycota</taxon>
        <taxon>Pezizomycotina</taxon>
        <taxon>Dothideomycetes</taxon>
        <taxon>Dothideomycetidae</taxon>
        <taxon>Mycosphaerellales</taxon>
        <taxon>Mycosphaerellaceae</taxon>
        <taxon>Cercospora</taxon>
    </lineage>
</organism>